<dbReference type="NCBIfam" id="TIGR02315">
    <property type="entry name" value="ABC_phnC"/>
    <property type="match status" value="1"/>
</dbReference>
<feature type="region of interest" description="Disordered" evidence="7">
    <location>
        <begin position="251"/>
        <end position="284"/>
    </location>
</feature>
<evidence type="ECO:0000256" key="3">
    <source>
        <dbReference type="ARBA" id="ARBA00022741"/>
    </source>
</evidence>
<dbReference type="InterPro" id="IPR050086">
    <property type="entry name" value="MetN_ABC_transporter-like"/>
</dbReference>
<dbReference type="InterPro" id="IPR003593">
    <property type="entry name" value="AAA+_ATPase"/>
</dbReference>
<dbReference type="EMBL" id="JAKRVX010000001">
    <property type="protein sequence ID" value="MCL9815483.1"/>
    <property type="molecule type" value="Genomic_DNA"/>
</dbReference>
<evidence type="ECO:0000256" key="5">
    <source>
        <dbReference type="ARBA" id="ARBA00022967"/>
    </source>
</evidence>
<evidence type="ECO:0000259" key="8">
    <source>
        <dbReference type="PROSITE" id="PS50893"/>
    </source>
</evidence>
<keyword evidence="2" id="KW-1003">Cell membrane</keyword>
<reference evidence="9" key="1">
    <citation type="journal article" date="2022" name="Syst. Appl. Microbiol.">
        <title>Natronocalculus amylovorans gen. nov., sp. nov., and Natranaeroarchaeum aerophilus sp. nov., dominant culturable amylolytic natronoarchaea from hypersaline soda lakes in southwestern Siberia.</title>
        <authorList>
            <person name="Sorokin D.Y."/>
            <person name="Elcheninov A.G."/>
            <person name="Khizhniak T.V."/>
            <person name="Koenen M."/>
            <person name="Bale N.J."/>
            <person name="Damste J.S.S."/>
            <person name="Kublanov I.V."/>
        </authorList>
    </citation>
    <scope>NUCLEOTIDE SEQUENCE</scope>
    <source>
        <strain evidence="9">AArc-St2</strain>
    </source>
</reference>
<dbReference type="PANTHER" id="PTHR43166">
    <property type="entry name" value="AMINO ACID IMPORT ATP-BINDING PROTEIN"/>
    <property type="match status" value="1"/>
</dbReference>
<dbReference type="CDD" id="cd03256">
    <property type="entry name" value="ABC_PhnC_transporter"/>
    <property type="match status" value="1"/>
</dbReference>
<evidence type="ECO:0000256" key="7">
    <source>
        <dbReference type="SAM" id="MobiDB-lite"/>
    </source>
</evidence>
<dbReference type="Proteomes" id="UP001203207">
    <property type="component" value="Unassembled WGS sequence"/>
</dbReference>
<dbReference type="PROSITE" id="PS50893">
    <property type="entry name" value="ABC_TRANSPORTER_2"/>
    <property type="match status" value="1"/>
</dbReference>
<keyword evidence="6" id="KW-0472">Membrane</keyword>
<dbReference type="GO" id="GO:0015416">
    <property type="term" value="F:ABC-type phosphonate transporter activity"/>
    <property type="evidence" value="ECO:0007669"/>
    <property type="project" value="InterPro"/>
</dbReference>
<feature type="domain" description="ABC transporter" evidence="8">
    <location>
        <begin position="2"/>
        <end position="246"/>
    </location>
</feature>
<organism evidence="9 10">
    <name type="scientific">Natronocalculus amylovorans</name>
    <dbReference type="NCBI Taxonomy" id="2917812"/>
    <lineage>
        <taxon>Archaea</taxon>
        <taxon>Methanobacteriati</taxon>
        <taxon>Methanobacteriota</taxon>
        <taxon>Stenosarchaea group</taxon>
        <taxon>Halobacteria</taxon>
        <taxon>Halobacteriales</taxon>
        <taxon>Haloferacaceae</taxon>
        <taxon>Natronocalculus</taxon>
    </lineage>
</organism>
<keyword evidence="1" id="KW-0813">Transport</keyword>
<dbReference type="SUPFAM" id="SSF52540">
    <property type="entry name" value="P-loop containing nucleoside triphosphate hydrolases"/>
    <property type="match status" value="1"/>
</dbReference>
<proteinExistence type="predicted"/>
<reference evidence="9" key="2">
    <citation type="submission" date="2022-02" db="EMBL/GenBank/DDBJ databases">
        <authorList>
            <person name="Elcheninov A.G."/>
            <person name="Sorokin D.Y."/>
            <person name="Kublanov I.V."/>
        </authorList>
    </citation>
    <scope>NUCLEOTIDE SEQUENCE</scope>
    <source>
        <strain evidence="9">AArc-St2</strain>
    </source>
</reference>
<dbReference type="InterPro" id="IPR027417">
    <property type="entry name" value="P-loop_NTPase"/>
</dbReference>
<keyword evidence="5" id="KW-1278">Translocase</keyword>
<evidence type="ECO:0000256" key="4">
    <source>
        <dbReference type="ARBA" id="ARBA00022840"/>
    </source>
</evidence>
<dbReference type="SMART" id="SM00382">
    <property type="entry name" value="AAA"/>
    <property type="match status" value="1"/>
</dbReference>
<evidence type="ECO:0000256" key="1">
    <source>
        <dbReference type="ARBA" id="ARBA00022448"/>
    </source>
</evidence>
<dbReference type="InterPro" id="IPR003439">
    <property type="entry name" value="ABC_transporter-like_ATP-bd"/>
</dbReference>
<evidence type="ECO:0000256" key="2">
    <source>
        <dbReference type="ARBA" id="ARBA00022475"/>
    </source>
</evidence>
<comment type="caution">
    <text evidence="9">The sequence shown here is derived from an EMBL/GenBank/DDBJ whole genome shotgun (WGS) entry which is preliminary data.</text>
</comment>
<feature type="compositionally biased region" description="Low complexity" evidence="7">
    <location>
        <begin position="264"/>
        <end position="284"/>
    </location>
</feature>
<dbReference type="PROSITE" id="PS00211">
    <property type="entry name" value="ABC_TRANSPORTER_1"/>
    <property type="match status" value="1"/>
</dbReference>
<dbReference type="GO" id="GO:0016887">
    <property type="term" value="F:ATP hydrolysis activity"/>
    <property type="evidence" value="ECO:0007669"/>
    <property type="project" value="InterPro"/>
</dbReference>
<protein>
    <submittedName>
        <fullName evidence="9">Phosphonate ABC transporter ATP-binding protein</fullName>
    </submittedName>
</protein>
<name>A0AAE3FUB7_9EURY</name>
<dbReference type="PANTHER" id="PTHR43166:SF6">
    <property type="entry name" value="PHOSPHONATES IMPORT ATP-BINDING PROTEIN PHNC"/>
    <property type="match status" value="1"/>
</dbReference>
<dbReference type="Gene3D" id="3.40.50.300">
    <property type="entry name" value="P-loop containing nucleotide triphosphate hydrolases"/>
    <property type="match status" value="1"/>
</dbReference>
<dbReference type="Pfam" id="PF00005">
    <property type="entry name" value="ABC_tran"/>
    <property type="match status" value="1"/>
</dbReference>
<gene>
    <name evidence="9" type="primary">phnC</name>
    <name evidence="9" type="ORF">AArcSt2_00845</name>
</gene>
<dbReference type="GO" id="GO:0016020">
    <property type="term" value="C:membrane"/>
    <property type="evidence" value="ECO:0007669"/>
    <property type="project" value="InterPro"/>
</dbReference>
<dbReference type="InterPro" id="IPR017871">
    <property type="entry name" value="ABC_transporter-like_CS"/>
</dbReference>
<dbReference type="InterPro" id="IPR012693">
    <property type="entry name" value="ABC_transpr_PhnC"/>
</dbReference>
<keyword evidence="4 9" id="KW-0067">ATP-binding</keyword>
<dbReference type="GO" id="GO:0005524">
    <property type="term" value="F:ATP binding"/>
    <property type="evidence" value="ECO:0007669"/>
    <property type="project" value="UniProtKB-KW"/>
</dbReference>
<evidence type="ECO:0000313" key="9">
    <source>
        <dbReference type="EMBL" id="MCL9815483.1"/>
    </source>
</evidence>
<evidence type="ECO:0000313" key="10">
    <source>
        <dbReference type="Proteomes" id="UP001203207"/>
    </source>
</evidence>
<keyword evidence="10" id="KW-1185">Reference proteome</keyword>
<sequence>MLEVTNLRKVYPTGDEALKGITTTVDGNEIVSMIGPSGAGKSTFIRCINRLTEPTEGEVTLDGQELTRLSKTDLRKVRRDIGMVFQEYNLVERLSVMENVLSGRLGYVSNWAAFRRNFPQEDVERAFEILETVGLGGMENKRADELSGGQRQRVGIARAVIQEPKILLADEPTSSLDPDTSHAVMDLLTDIAETENIPVLINIHEVPLAVEYADRILGLHNGELVFDGKTTALDDHAKDVIYRGAVPETATQVGATTRSETRATDSTTATATPSTPHRAATGED</sequence>
<evidence type="ECO:0000256" key="6">
    <source>
        <dbReference type="ARBA" id="ARBA00023136"/>
    </source>
</evidence>
<dbReference type="RefSeq" id="WP_174652975.1">
    <property type="nucleotide sequence ID" value="NZ_JAKRVX010000001.1"/>
</dbReference>
<dbReference type="AlphaFoldDB" id="A0AAE3FUB7"/>
<keyword evidence="3" id="KW-0547">Nucleotide-binding</keyword>
<accession>A0AAE3FUB7</accession>